<evidence type="ECO:0000313" key="1">
    <source>
        <dbReference type="EMBL" id="MFC0387158.1"/>
    </source>
</evidence>
<organism evidence="1 2">
    <name type="scientific">Muricoccus vinaceus</name>
    <dbReference type="NCBI Taxonomy" id="424704"/>
    <lineage>
        <taxon>Bacteria</taxon>
        <taxon>Pseudomonadati</taxon>
        <taxon>Pseudomonadota</taxon>
        <taxon>Alphaproteobacteria</taxon>
        <taxon>Acetobacterales</taxon>
        <taxon>Roseomonadaceae</taxon>
        <taxon>Muricoccus</taxon>
    </lineage>
</organism>
<protein>
    <submittedName>
        <fullName evidence="1">Uncharacterized protein</fullName>
    </submittedName>
</protein>
<dbReference type="RefSeq" id="WP_377052333.1">
    <property type="nucleotide sequence ID" value="NZ_JBHLVZ010000051.1"/>
</dbReference>
<comment type="caution">
    <text evidence="1">The sequence shown here is derived from an EMBL/GenBank/DDBJ whole genome shotgun (WGS) entry which is preliminary data.</text>
</comment>
<sequence>MATNVVAFVGENENGILAELSCGMARSLASMGLRGHVIDLHRPGWSDTLEPIARQGIAFAWGYAGVGAALEVGGDNLWDMLQVPFISVLADAPSQLPANHCVRARFVANGYLFRDWLEVQRRFIRSPQISAMLPPSVPANPQRDVLAWARRPHRMVFVKTGDDPARRMAEWDAWPAVLRAVLHDATSVAAQRPTGDITEVVLDAAIANGLHLEERLEILFALFNEVDRQTRALRATAFARALLPLPAIIIGRGWDHLDLSGARATLRPAVPAEELPALYAGTQFLVSTNPNFAHGVHERPVNGFAARACVVSDENAFSRERFASLPSFFGLDWTSAELEAWVAAIFHRNFGDGPDTTPALAMAEEQFGPVRFLQAMSGLAALVLAGNRLERFER</sequence>
<keyword evidence="2" id="KW-1185">Reference proteome</keyword>
<name>A0ABV6IU56_9PROT</name>
<evidence type="ECO:0000313" key="2">
    <source>
        <dbReference type="Proteomes" id="UP001589789"/>
    </source>
</evidence>
<proteinExistence type="predicted"/>
<gene>
    <name evidence="1" type="ORF">ACFFIC_16610</name>
</gene>
<accession>A0ABV6IU56</accession>
<dbReference type="EMBL" id="JBHLVZ010000051">
    <property type="protein sequence ID" value="MFC0387158.1"/>
    <property type="molecule type" value="Genomic_DNA"/>
</dbReference>
<dbReference type="Proteomes" id="UP001589789">
    <property type="component" value="Unassembled WGS sequence"/>
</dbReference>
<reference evidence="1 2" key="1">
    <citation type="submission" date="2024-09" db="EMBL/GenBank/DDBJ databases">
        <authorList>
            <person name="Sun Q."/>
            <person name="Mori K."/>
        </authorList>
    </citation>
    <scope>NUCLEOTIDE SEQUENCE [LARGE SCALE GENOMIC DNA]</scope>
    <source>
        <strain evidence="1 2">CCM 7468</strain>
    </source>
</reference>